<keyword evidence="5 7" id="KW-1133">Transmembrane helix</keyword>
<evidence type="ECO:0000256" key="6">
    <source>
        <dbReference type="ARBA" id="ARBA00023136"/>
    </source>
</evidence>
<dbReference type="InterPro" id="IPR024788">
    <property type="entry name" value="Malectin-like_Carb-bd_dom"/>
</dbReference>
<sequence length="628" mass="67977">MDFRVSGPVLSALLLSLALCVSAQAPDPKQVRIACGSNEAFNTSEGTWNADEGYIGGSVGNITAEKGKEAEFTYLRYWSMSDGPNNCYNITVPNGHYLFRFFFSFGDADNSNREPQFDVSLEGTLAYSLKPAWSQVDDTSYADSLLFVDDGTATACFHSTGHGNPAVVTIEILQLYDEAYDLGFGTGNHDYLLNAVARVSCSAVKDVYGTTIGADPWGGDRYWSADFYKYEGTAVDTIQTTERIRNSNIRPQFYPEAIYQGAVITNYGGSVSYAFPIETSQNYSIWLHFAEIGGVSAPGQRVFDVLYNDEILFPDVDIYALAGGPNSALILNKTLLVDGKTLILKFQPKIGGILVCAIEVYQVVQREAPTKASDVWTLNALKSPLGIPSRMGWIGDPCVPQEHPWDGIDCALDNGNWLIDGLDLQNEGLKGTLTSDIASLVNVDHINLNDNLLSGPIPPVIGTMQNLVRLDLANNKLNGTIPESLGDLVHLKELFLQNNQLTGKVPANLAAGPIRGVTINVLGNHDLCGIPGLKPCNPLSAGQIFGIIIGSLCGLGILVLCGYVIYKRRENLARAHKIMSPREAPYAASHTRANAQVKDVQLTRFGSFTEQRLMSVSGGGSAPQSPRV</sequence>
<comment type="caution">
    <text evidence="10">The sequence shown here is derived from an EMBL/GenBank/DDBJ whole genome shotgun (WGS) entry which is preliminary data.</text>
</comment>
<keyword evidence="11" id="KW-1185">Reference proteome</keyword>
<dbReference type="Gene3D" id="3.80.10.10">
    <property type="entry name" value="Ribonuclease Inhibitor"/>
    <property type="match status" value="1"/>
</dbReference>
<evidence type="ECO:0000313" key="11">
    <source>
        <dbReference type="Proteomes" id="UP001605036"/>
    </source>
</evidence>
<dbReference type="InterPro" id="IPR032675">
    <property type="entry name" value="LRR_dom_sf"/>
</dbReference>
<dbReference type="PANTHER" id="PTHR45631">
    <property type="entry name" value="OS07G0107800 PROTEIN-RELATED"/>
    <property type="match status" value="1"/>
</dbReference>
<dbReference type="EMBL" id="JBHFFA010000003">
    <property type="protein sequence ID" value="KAL2634675.1"/>
    <property type="molecule type" value="Genomic_DNA"/>
</dbReference>
<feature type="chain" id="PRO_5044812067" description="Malectin-like domain-containing protein" evidence="8">
    <location>
        <begin position="24"/>
        <end position="628"/>
    </location>
</feature>
<evidence type="ECO:0000256" key="2">
    <source>
        <dbReference type="ARBA" id="ARBA00022614"/>
    </source>
</evidence>
<evidence type="ECO:0000256" key="3">
    <source>
        <dbReference type="ARBA" id="ARBA00022692"/>
    </source>
</evidence>
<comment type="subcellular location">
    <subcellularLocation>
        <location evidence="1">Membrane</location>
        <topology evidence="1">Single-pass membrane protein</topology>
    </subcellularLocation>
</comment>
<gene>
    <name evidence="10" type="ORF">R1flu_006154</name>
</gene>
<feature type="transmembrane region" description="Helical" evidence="7">
    <location>
        <begin position="544"/>
        <end position="566"/>
    </location>
</feature>
<accession>A0ABD1YW26</accession>
<dbReference type="FunFam" id="3.80.10.10:FF:000129">
    <property type="entry name" value="Leucine-rich repeat receptor-like kinase"/>
    <property type="match status" value="1"/>
</dbReference>
<evidence type="ECO:0000259" key="9">
    <source>
        <dbReference type="Pfam" id="PF12819"/>
    </source>
</evidence>
<evidence type="ECO:0000256" key="1">
    <source>
        <dbReference type="ARBA" id="ARBA00004167"/>
    </source>
</evidence>
<proteinExistence type="predicted"/>
<name>A0ABD1YW26_9MARC</name>
<dbReference type="Pfam" id="PF12819">
    <property type="entry name" value="Malectin_like"/>
    <property type="match status" value="1"/>
</dbReference>
<evidence type="ECO:0000256" key="4">
    <source>
        <dbReference type="ARBA" id="ARBA00022737"/>
    </source>
</evidence>
<dbReference type="PANTHER" id="PTHR45631:SF181">
    <property type="entry name" value="RECEPTOR-LIKE PROTEIN 4"/>
    <property type="match status" value="1"/>
</dbReference>
<evidence type="ECO:0000256" key="7">
    <source>
        <dbReference type="SAM" id="Phobius"/>
    </source>
</evidence>
<keyword evidence="3 7" id="KW-0812">Transmembrane</keyword>
<keyword evidence="6 7" id="KW-0472">Membrane</keyword>
<dbReference type="AlphaFoldDB" id="A0ABD1YW26"/>
<evidence type="ECO:0000256" key="8">
    <source>
        <dbReference type="SAM" id="SignalP"/>
    </source>
</evidence>
<dbReference type="Proteomes" id="UP001605036">
    <property type="component" value="Unassembled WGS sequence"/>
</dbReference>
<dbReference type="Pfam" id="PF00560">
    <property type="entry name" value="LRR_1"/>
    <property type="match status" value="2"/>
</dbReference>
<protein>
    <recommendedName>
        <fullName evidence="9">Malectin-like domain-containing protein</fullName>
    </recommendedName>
</protein>
<reference evidence="10 11" key="1">
    <citation type="submission" date="2024-09" db="EMBL/GenBank/DDBJ databases">
        <title>Chromosome-scale assembly of Riccia fluitans.</title>
        <authorList>
            <person name="Paukszto L."/>
            <person name="Sawicki J."/>
            <person name="Karawczyk K."/>
            <person name="Piernik-Szablinska J."/>
            <person name="Szczecinska M."/>
            <person name="Mazdziarz M."/>
        </authorList>
    </citation>
    <scope>NUCLEOTIDE SEQUENCE [LARGE SCALE GENOMIC DNA]</scope>
    <source>
        <strain evidence="10">Rf_01</strain>
        <tissue evidence="10">Aerial parts of the thallus</tissue>
    </source>
</reference>
<keyword evidence="4" id="KW-0677">Repeat</keyword>
<evidence type="ECO:0000256" key="5">
    <source>
        <dbReference type="ARBA" id="ARBA00022989"/>
    </source>
</evidence>
<feature type="signal peptide" evidence="8">
    <location>
        <begin position="1"/>
        <end position="23"/>
    </location>
</feature>
<keyword evidence="8" id="KW-0732">Signal</keyword>
<feature type="domain" description="Malectin-like" evidence="9">
    <location>
        <begin position="33"/>
        <end position="363"/>
    </location>
</feature>
<dbReference type="GO" id="GO:0016020">
    <property type="term" value="C:membrane"/>
    <property type="evidence" value="ECO:0007669"/>
    <property type="project" value="UniProtKB-SubCell"/>
</dbReference>
<dbReference type="InterPro" id="IPR001611">
    <property type="entry name" value="Leu-rich_rpt"/>
</dbReference>
<evidence type="ECO:0000313" key="10">
    <source>
        <dbReference type="EMBL" id="KAL2634675.1"/>
    </source>
</evidence>
<dbReference type="SUPFAM" id="SSF52058">
    <property type="entry name" value="L domain-like"/>
    <property type="match status" value="1"/>
</dbReference>
<organism evidence="10 11">
    <name type="scientific">Riccia fluitans</name>
    <dbReference type="NCBI Taxonomy" id="41844"/>
    <lineage>
        <taxon>Eukaryota</taxon>
        <taxon>Viridiplantae</taxon>
        <taxon>Streptophyta</taxon>
        <taxon>Embryophyta</taxon>
        <taxon>Marchantiophyta</taxon>
        <taxon>Marchantiopsida</taxon>
        <taxon>Marchantiidae</taxon>
        <taxon>Marchantiales</taxon>
        <taxon>Ricciaceae</taxon>
        <taxon>Riccia</taxon>
    </lineage>
</organism>
<dbReference type="Gene3D" id="2.60.120.430">
    <property type="entry name" value="Galactose-binding lectin"/>
    <property type="match status" value="2"/>
</dbReference>
<keyword evidence="2" id="KW-0433">Leucine-rich repeat</keyword>